<name>A0AAN9LEU3_PHACN</name>
<gene>
    <name evidence="2" type="ORF">VNO80_29676</name>
</gene>
<proteinExistence type="predicted"/>
<feature type="domain" description="Exportin-5 C-terminal" evidence="1">
    <location>
        <begin position="329"/>
        <end position="395"/>
    </location>
</feature>
<dbReference type="GO" id="GO:0006405">
    <property type="term" value="P:RNA export from nucleus"/>
    <property type="evidence" value="ECO:0007669"/>
    <property type="project" value="TreeGrafter"/>
</dbReference>
<dbReference type="PANTHER" id="PTHR11223">
    <property type="entry name" value="EXPORTIN 1/5"/>
    <property type="match status" value="1"/>
</dbReference>
<protein>
    <recommendedName>
        <fullName evidence="1">Exportin-5 C-terminal domain-containing protein</fullName>
    </recommendedName>
</protein>
<keyword evidence="3" id="KW-1185">Reference proteome</keyword>
<accession>A0AAN9LEU3</accession>
<dbReference type="GO" id="GO:0042565">
    <property type="term" value="C:RNA nuclear export complex"/>
    <property type="evidence" value="ECO:0007669"/>
    <property type="project" value="TreeGrafter"/>
</dbReference>
<reference evidence="2 3" key="1">
    <citation type="submission" date="2024-01" db="EMBL/GenBank/DDBJ databases">
        <title>The genomes of 5 underutilized Papilionoideae crops provide insights into root nodulation and disease resistanc.</title>
        <authorList>
            <person name="Jiang F."/>
        </authorList>
    </citation>
    <scope>NUCLEOTIDE SEQUENCE [LARGE SCALE GENOMIC DNA]</scope>
    <source>
        <strain evidence="2">JINMINGXINNONG_FW02</strain>
        <tissue evidence="2">Leaves</tissue>
    </source>
</reference>
<dbReference type="Proteomes" id="UP001374584">
    <property type="component" value="Unassembled WGS sequence"/>
</dbReference>
<evidence type="ECO:0000259" key="1">
    <source>
        <dbReference type="Pfam" id="PF19273"/>
    </source>
</evidence>
<dbReference type="GO" id="GO:0005634">
    <property type="term" value="C:nucleus"/>
    <property type="evidence" value="ECO:0007669"/>
    <property type="project" value="TreeGrafter"/>
</dbReference>
<evidence type="ECO:0000313" key="3">
    <source>
        <dbReference type="Proteomes" id="UP001374584"/>
    </source>
</evidence>
<dbReference type="GO" id="GO:0005737">
    <property type="term" value="C:cytoplasm"/>
    <property type="evidence" value="ECO:0007669"/>
    <property type="project" value="TreeGrafter"/>
</dbReference>
<dbReference type="PANTHER" id="PTHR11223:SF3">
    <property type="entry name" value="EXPORTIN-5"/>
    <property type="match status" value="1"/>
</dbReference>
<organism evidence="2 3">
    <name type="scientific">Phaseolus coccineus</name>
    <name type="common">Scarlet runner bean</name>
    <name type="synonym">Phaseolus multiflorus</name>
    <dbReference type="NCBI Taxonomy" id="3886"/>
    <lineage>
        <taxon>Eukaryota</taxon>
        <taxon>Viridiplantae</taxon>
        <taxon>Streptophyta</taxon>
        <taxon>Embryophyta</taxon>
        <taxon>Tracheophyta</taxon>
        <taxon>Spermatophyta</taxon>
        <taxon>Magnoliopsida</taxon>
        <taxon>eudicotyledons</taxon>
        <taxon>Gunneridae</taxon>
        <taxon>Pentapetalae</taxon>
        <taxon>rosids</taxon>
        <taxon>fabids</taxon>
        <taxon>Fabales</taxon>
        <taxon>Fabaceae</taxon>
        <taxon>Papilionoideae</taxon>
        <taxon>50 kb inversion clade</taxon>
        <taxon>NPAAA clade</taxon>
        <taxon>indigoferoid/millettioid clade</taxon>
        <taxon>Phaseoleae</taxon>
        <taxon>Phaseolus</taxon>
    </lineage>
</organism>
<dbReference type="InterPro" id="IPR045065">
    <property type="entry name" value="XPO1/5"/>
</dbReference>
<dbReference type="EMBL" id="JAYMYR010000011">
    <property type="protein sequence ID" value="KAK7332919.1"/>
    <property type="molecule type" value="Genomic_DNA"/>
</dbReference>
<dbReference type="GO" id="GO:0003723">
    <property type="term" value="F:RNA binding"/>
    <property type="evidence" value="ECO:0007669"/>
    <property type="project" value="TreeGrafter"/>
</dbReference>
<dbReference type="InterPro" id="IPR011989">
    <property type="entry name" value="ARM-like"/>
</dbReference>
<dbReference type="GO" id="GO:0005049">
    <property type="term" value="F:nuclear export signal receptor activity"/>
    <property type="evidence" value="ECO:0007669"/>
    <property type="project" value="InterPro"/>
</dbReference>
<dbReference type="Gene3D" id="1.25.10.10">
    <property type="entry name" value="Leucine-rich Repeat Variant"/>
    <property type="match status" value="2"/>
</dbReference>
<comment type="caution">
    <text evidence="2">The sequence shown here is derived from an EMBL/GenBank/DDBJ whole genome shotgun (WGS) entry which is preliminary data.</text>
</comment>
<sequence length="680" mass="76728">MTAPPWVFQRHAVLLIKAWSLPRWTGIGRALTPSFFRVSALSRKRGLWPIARGIDPWHTGEDETGSCALWICIDLLVKLVDCSINNDPFTSSPTETLVQLFLPLNDKTPSRESNPNSSSPISTMIDHYHTIKKSSTHSAANSAADSSTSFGEVENAKKKSLSFVGDDYCLVSIYSTILRWFVSSYKPVIAATKVSEKFDKVIEGFLVSPAPTQDLAVMESMQLAIEGVVNAVFDGSNDFTKTNPEVQFALCRTFEGILQRLISLKWTEPALLEDTSMHSARHARLQNCTSFIRISKAADKKHLTSYEGLSEKRFVRYLYTIQIMFKILTQGIADTMACSQREGCLLQSEHNLLGEAFLVMAYSGIQQQQEALKWLLEPLSHHWTQSEWQDKYLSEEWIEESQLDVHSVSVALMENIQSMEFRHIRQLVHFTLIPLDMWEVWLEKILHPLFIRAQQALSCSWSSLLQDGRAKVPDVLSILSGSDLKVEVMEETILRDLTREIYSLRSVIASPPLNNGIPSLEQSGHVSRLDTLKSLDTVALCSIVGFLLKHEGLALPTLRLCLEAFTWTDGESVTKISSYCSVLVVLAIVTNLTELIEYVCRDLFTSIIQGLTLESNAITSADLVSICREIFLYLCDRHPALRQVSIFLVFHHLEIFSPFDCIWHLEFICKEEDAKTLAIE</sequence>
<evidence type="ECO:0000313" key="2">
    <source>
        <dbReference type="EMBL" id="KAK7332919.1"/>
    </source>
</evidence>
<dbReference type="InterPro" id="IPR045478">
    <property type="entry name" value="Exportin-5_C"/>
</dbReference>
<feature type="domain" description="Exportin-5 C-terminal" evidence="1">
    <location>
        <begin position="404"/>
        <end position="644"/>
    </location>
</feature>
<dbReference type="AlphaFoldDB" id="A0AAN9LEU3"/>
<dbReference type="GO" id="GO:0006611">
    <property type="term" value="P:protein export from nucleus"/>
    <property type="evidence" value="ECO:0007669"/>
    <property type="project" value="InterPro"/>
</dbReference>
<feature type="domain" description="Exportin-5 C-terminal" evidence="1">
    <location>
        <begin position="181"/>
        <end position="273"/>
    </location>
</feature>
<dbReference type="Pfam" id="PF19273">
    <property type="entry name" value="Exportin-5"/>
    <property type="match status" value="3"/>
</dbReference>